<evidence type="ECO:0000256" key="3">
    <source>
        <dbReference type="ARBA" id="ARBA00022475"/>
    </source>
</evidence>
<protein>
    <submittedName>
        <fullName evidence="15">Alkane 1-monooxygenase/p-cymene monooxygenase</fullName>
    </submittedName>
</protein>
<evidence type="ECO:0000256" key="8">
    <source>
        <dbReference type="ARBA" id="ARBA00023002"/>
    </source>
</evidence>
<sequence length="371" mass="41895">MDHLKYYIPVLVQLAALAGLLAGRDWVWLGVASFPALAILDSLLPRDYSPRKIRSKAVALIPVWICTLLAPTLYLALAYTIATTDLSGWQMLGAVLSCAWMSVLPLVPSSHELYHQRDAFSRFVGRYSQVCYLDCTRDIGHVVTHHIHVGTERDSDTAARGVSLYAFGPKAVLETTLDCLRTESDALEKRGLGRWSIHHRLWKAIVAQSLFQLIIFQIGGFKANLLALAAMLVARFWIETFNYFQHYGQVRLPGTPIEKRHVWNHLSPLSRIMTFEITNHADHHLNSFTPYYSLVPDKNAIPLPNVFVCFFAALIPPAWYNLIIKPALKRWDNEFASSEERKLAKAQNERAGWPNWFDATPDTGASRANQA</sequence>
<comment type="similarity">
    <text evidence="2">Belongs to the fatty acid desaturase type 1 family. AlkB subfamily.</text>
</comment>
<evidence type="ECO:0000256" key="12">
    <source>
        <dbReference type="SAM" id="MobiDB-lite"/>
    </source>
</evidence>
<evidence type="ECO:0000256" key="13">
    <source>
        <dbReference type="SAM" id="Phobius"/>
    </source>
</evidence>
<evidence type="ECO:0000256" key="6">
    <source>
        <dbReference type="ARBA" id="ARBA00022723"/>
    </source>
</evidence>
<keyword evidence="16" id="KW-1185">Reference proteome</keyword>
<evidence type="ECO:0000259" key="14">
    <source>
        <dbReference type="Pfam" id="PF00487"/>
    </source>
</evidence>
<feature type="transmembrane region" description="Helical" evidence="13">
    <location>
        <begin position="26"/>
        <end position="45"/>
    </location>
</feature>
<reference evidence="16" key="1">
    <citation type="submission" date="2016-10" db="EMBL/GenBank/DDBJ databases">
        <authorList>
            <person name="Varghese N."/>
            <person name="Submissions S."/>
        </authorList>
    </citation>
    <scope>NUCLEOTIDE SEQUENCE [LARGE SCALE GENOMIC DNA]</scope>
    <source>
        <strain evidence="16">DSM 17834</strain>
    </source>
</reference>
<evidence type="ECO:0000256" key="5">
    <source>
        <dbReference type="ARBA" id="ARBA00022692"/>
    </source>
</evidence>
<feature type="region of interest" description="Disordered" evidence="12">
    <location>
        <begin position="343"/>
        <end position="371"/>
    </location>
</feature>
<dbReference type="EMBL" id="FOWX01000054">
    <property type="protein sequence ID" value="SFQ29126.1"/>
    <property type="molecule type" value="Genomic_DNA"/>
</dbReference>
<proteinExistence type="inferred from homology"/>
<dbReference type="PANTHER" id="PTHR38674">
    <property type="entry name" value="ALKANE 1-MONOOXYGENASE 1"/>
    <property type="match status" value="1"/>
</dbReference>
<keyword evidence="9" id="KW-0408">Iron</keyword>
<dbReference type="Pfam" id="PF00487">
    <property type="entry name" value="FA_desaturase"/>
    <property type="match status" value="1"/>
</dbReference>
<dbReference type="STRING" id="289003.SAMN05216190_1545"/>
<dbReference type="CDD" id="cd03512">
    <property type="entry name" value="Alkane-hydroxylase"/>
    <property type="match status" value="1"/>
</dbReference>
<dbReference type="InterPro" id="IPR033885">
    <property type="entry name" value="AlkB/XylM"/>
</dbReference>
<evidence type="ECO:0000256" key="7">
    <source>
        <dbReference type="ARBA" id="ARBA00022989"/>
    </source>
</evidence>
<evidence type="ECO:0000256" key="9">
    <source>
        <dbReference type="ARBA" id="ARBA00023004"/>
    </source>
</evidence>
<accession>A0A1I5XBA4</accession>
<dbReference type="GO" id="GO:0005886">
    <property type="term" value="C:plasma membrane"/>
    <property type="evidence" value="ECO:0007669"/>
    <property type="project" value="UniProtKB-SubCell"/>
</dbReference>
<keyword evidence="11 13" id="KW-0472">Membrane</keyword>
<name>A0A1I5XBA4_9PSED</name>
<dbReference type="GO" id="GO:0006629">
    <property type="term" value="P:lipid metabolic process"/>
    <property type="evidence" value="ECO:0007669"/>
    <property type="project" value="InterPro"/>
</dbReference>
<evidence type="ECO:0000256" key="2">
    <source>
        <dbReference type="ARBA" id="ARBA00010823"/>
    </source>
</evidence>
<keyword evidence="4" id="KW-0997">Cell inner membrane</keyword>
<dbReference type="InterPro" id="IPR005804">
    <property type="entry name" value="FA_desaturase_dom"/>
</dbReference>
<dbReference type="RefSeq" id="WP_090505891.1">
    <property type="nucleotide sequence ID" value="NZ_FOWX01000054.1"/>
</dbReference>
<evidence type="ECO:0000313" key="16">
    <source>
        <dbReference type="Proteomes" id="UP000198784"/>
    </source>
</evidence>
<dbReference type="Proteomes" id="UP000198784">
    <property type="component" value="Unassembled WGS sequence"/>
</dbReference>
<dbReference type="OrthoDB" id="4759734at2"/>
<feature type="transmembrane region" description="Helical" evidence="13">
    <location>
        <begin position="88"/>
        <end position="107"/>
    </location>
</feature>
<keyword evidence="5 13" id="KW-0812">Transmembrane</keyword>
<evidence type="ECO:0000256" key="10">
    <source>
        <dbReference type="ARBA" id="ARBA00023033"/>
    </source>
</evidence>
<dbReference type="GO" id="GO:0046872">
    <property type="term" value="F:metal ion binding"/>
    <property type="evidence" value="ECO:0007669"/>
    <property type="project" value="UniProtKB-KW"/>
</dbReference>
<gene>
    <name evidence="15" type="ORF">SAMN05216190_1545</name>
</gene>
<feature type="transmembrane region" description="Helical" evidence="13">
    <location>
        <begin position="300"/>
        <end position="320"/>
    </location>
</feature>
<organism evidence="15 16">
    <name type="scientific">Pseudomonas borbori</name>
    <dbReference type="NCBI Taxonomy" id="289003"/>
    <lineage>
        <taxon>Bacteria</taxon>
        <taxon>Pseudomonadati</taxon>
        <taxon>Pseudomonadota</taxon>
        <taxon>Gammaproteobacteria</taxon>
        <taxon>Pseudomonadales</taxon>
        <taxon>Pseudomonadaceae</taxon>
        <taxon>Pseudomonas</taxon>
    </lineage>
</organism>
<feature type="transmembrane region" description="Helical" evidence="13">
    <location>
        <begin position="57"/>
        <end position="82"/>
    </location>
</feature>
<evidence type="ECO:0000256" key="4">
    <source>
        <dbReference type="ARBA" id="ARBA00022519"/>
    </source>
</evidence>
<evidence type="ECO:0000256" key="1">
    <source>
        <dbReference type="ARBA" id="ARBA00004429"/>
    </source>
</evidence>
<keyword evidence="10 15" id="KW-0503">Monooxygenase</keyword>
<keyword evidence="6" id="KW-0479">Metal-binding</keyword>
<comment type="subcellular location">
    <subcellularLocation>
        <location evidence="1">Cell inner membrane</location>
        <topology evidence="1">Multi-pass membrane protein</topology>
    </subcellularLocation>
</comment>
<dbReference type="AlphaFoldDB" id="A0A1I5XBA4"/>
<feature type="domain" description="Fatty acid desaturase" evidence="14">
    <location>
        <begin position="88"/>
        <end position="294"/>
    </location>
</feature>
<evidence type="ECO:0000256" key="11">
    <source>
        <dbReference type="ARBA" id="ARBA00023136"/>
    </source>
</evidence>
<evidence type="ECO:0000313" key="15">
    <source>
        <dbReference type="EMBL" id="SFQ29126.1"/>
    </source>
</evidence>
<keyword evidence="7 13" id="KW-1133">Transmembrane helix</keyword>
<keyword evidence="3" id="KW-1003">Cell membrane</keyword>
<feature type="transmembrane region" description="Helical" evidence="13">
    <location>
        <begin position="210"/>
        <end position="238"/>
    </location>
</feature>
<dbReference type="PANTHER" id="PTHR38674:SF1">
    <property type="entry name" value="ALKANE 1-MONOOXYGENASE 1"/>
    <property type="match status" value="1"/>
</dbReference>
<dbReference type="GO" id="GO:0004497">
    <property type="term" value="F:monooxygenase activity"/>
    <property type="evidence" value="ECO:0007669"/>
    <property type="project" value="UniProtKB-KW"/>
</dbReference>
<keyword evidence="8" id="KW-0560">Oxidoreductase</keyword>